<comment type="caution">
    <text evidence="5">The sequence shown here is derived from an EMBL/GenBank/DDBJ whole genome shotgun (WGS) entry which is preliminary data.</text>
</comment>
<feature type="compositionally biased region" description="Basic residues" evidence="4">
    <location>
        <begin position="315"/>
        <end position="335"/>
    </location>
</feature>
<evidence type="ECO:0000256" key="2">
    <source>
        <dbReference type="ARBA" id="ARBA00023043"/>
    </source>
</evidence>
<keyword evidence="1" id="KW-0677">Repeat</keyword>
<dbReference type="PANTHER" id="PTHR24123">
    <property type="entry name" value="ANKYRIN REPEAT-CONTAINING"/>
    <property type="match status" value="1"/>
</dbReference>
<dbReference type="PANTHER" id="PTHR24123:SF33">
    <property type="entry name" value="PROTEIN HOS4"/>
    <property type="match status" value="1"/>
</dbReference>
<evidence type="ECO:0000256" key="1">
    <source>
        <dbReference type="ARBA" id="ARBA00022737"/>
    </source>
</evidence>
<organism evidence="5 6">
    <name type="scientific">Triparma laevis f. longispina</name>
    <dbReference type="NCBI Taxonomy" id="1714387"/>
    <lineage>
        <taxon>Eukaryota</taxon>
        <taxon>Sar</taxon>
        <taxon>Stramenopiles</taxon>
        <taxon>Ochrophyta</taxon>
        <taxon>Bolidophyceae</taxon>
        <taxon>Parmales</taxon>
        <taxon>Triparmaceae</taxon>
        <taxon>Triparma</taxon>
    </lineage>
</organism>
<name>A0A9W7L0Y9_9STRA</name>
<sequence>MSTPRTTKRIQDAFSLARHNRYDALKELMSDELNPLHPDQSDKKGNTILLVACQNGLKRIVKLSLKMGADINATNNAGNTALHFCYMYGFGSNLAGYLIEKGADDGIRNLRGKVCYEVNMKPGGGSGATTPDDGEENLSFSPSKIARENFTFEEIPEEVAPEGGGWESDYLEQYVDGGYESNEVWGGEVSGGEIQGQGQGQGYGGDYYGNDDNFWSEGGGLGREQKEEGGSHYTDEEGRQCFVDEYGSHYYWDTEGGSGWIPFNVGDDVAEEKLSELDISGLSLGEGEDKEGGVEEDGEPKTWAEARPNENLYKQKFKVSKTRRKPPAEKKKRQPPKPPGGRGGGRKEDGLVKRRAPPKAPHPSLALARGGGEEEKGGEGKEESDSGSSSGINVDGKTLKNPQMALMEACAGQNMRMIRALLENPLLSRRDIHAALLNATAKGGFEIVKLLVGKASKSSVGGCLLIACKLAHVNLIKLLIPLVQTAAISRAVVACSTTGQTSLLNLFFGGKSEGTFDIHEVQRILMACASKNMWEALKVIVPLINREYDGGDDVKGLSRAYKQALTSAAAKGHLKIAGVLVDFVLTDDLQSVLSLAAGKGDVKMVGVILDALKRDRGKMAEGFYEICCRHACEVARGKGKLEVVGVLTGEMGGMEKKGSYSAKELMRARGGGGG</sequence>
<protein>
    <submittedName>
        <fullName evidence="5">Uncharacterized protein</fullName>
    </submittedName>
</protein>
<feature type="compositionally biased region" description="Basic and acidic residues" evidence="4">
    <location>
        <begin position="223"/>
        <end position="236"/>
    </location>
</feature>
<dbReference type="InterPro" id="IPR036770">
    <property type="entry name" value="Ankyrin_rpt-contain_sf"/>
</dbReference>
<keyword evidence="2 3" id="KW-0040">ANK repeat</keyword>
<keyword evidence="6" id="KW-1185">Reference proteome</keyword>
<dbReference type="OrthoDB" id="341259at2759"/>
<proteinExistence type="predicted"/>
<evidence type="ECO:0000313" key="5">
    <source>
        <dbReference type="EMBL" id="GMI18559.1"/>
    </source>
</evidence>
<feature type="region of interest" description="Disordered" evidence="4">
    <location>
        <begin position="215"/>
        <end position="236"/>
    </location>
</feature>
<feature type="compositionally biased region" description="Basic and acidic residues" evidence="4">
    <location>
        <begin position="299"/>
        <end position="308"/>
    </location>
</feature>
<feature type="compositionally biased region" description="Basic and acidic residues" evidence="4">
    <location>
        <begin position="371"/>
        <end position="384"/>
    </location>
</feature>
<evidence type="ECO:0000313" key="6">
    <source>
        <dbReference type="Proteomes" id="UP001165122"/>
    </source>
</evidence>
<evidence type="ECO:0000256" key="3">
    <source>
        <dbReference type="PROSITE-ProRule" id="PRU00023"/>
    </source>
</evidence>
<dbReference type="SUPFAM" id="SSF48403">
    <property type="entry name" value="Ankyrin repeat"/>
    <property type="match status" value="1"/>
</dbReference>
<dbReference type="SMART" id="SM00248">
    <property type="entry name" value="ANK"/>
    <property type="match status" value="4"/>
</dbReference>
<dbReference type="Gene3D" id="1.25.40.20">
    <property type="entry name" value="Ankyrin repeat-containing domain"/>
    <property type="match status" value="2"/>
</dbReference>
<feature type="compositionally biased region" description="Acidic residues" evidence="4">
    <location>
        <begin position="286"/>
        <end position="298"/>
    </location>
</feature>
<feature type="region of interest" description="Disordered" evidence="4">
    <location>
        <begin position="279"/>
        <end position="397"/>
    </location>
</feature>
<dbReference type="Pfam" id="PF12796">
    <property type="entry name" value="Ank_2"/>
    <property type="match status" value="1"/>
</dbReference>
<feature type="repeat" description="ANK" evidence="3">
    <location>
        <begin position="77"/>
        <end position="110"/>
    </location>
</feature>
<gene>
    <name evidence="5" type="ORF">TrLO_g8940</name>
</gene>
<dbReference type="InterPro" id="IPR051165">
    <property type="entry name" value="Multifunctional_ANK_Repeat"/>
</dbReference>
<feature type="repeat" description="ANK" evidence="3">
    <location>
        <begin position="44"/>
        <end position="76"/>
    </location>
</feature>
<evidence type="ECO:0000256" key="4">
    <source>
        <dbReference type="SAM" id="MobiDB-lite"/>
    </source>
</evidence>
<dbReference type="AlphaFoldDB" id="A0A9W7L0Y9"/>
<dbReference type="EMBL" id="BRXW01000338">
    <property type="protein sequence ID" value="GMI18559.1"/>
    <property type="molecule type" value="Genomic_DNA"/>
</dbReference>
<reference evidence="6" key="1">
    <citation type="journal article" date="2023" name="Commun. Biol.">
        <title>Genome analysis of Parmales, the sister group of diatoms, reveals the evolutionary specialization of diatoms from phago-mixotrophs to photoautotrophs.</title>
        <authorList>
            <person name="Ban H."/>
            <person name="Sato S."/>
            <person name="Yoshikawa S."/>
            <person name="Yamada K."/>
            <person name="Nakamura Y."/>
            <person name="Ichinomiya M."/>
            <person name="Sato N."/>
            <person name="Blanc-Mathieu R."/>
            <person name="Endo H."/>
            <person name="Kuwata A."/>
            <person name="Ogata H."/>
        </authorList>
    </citation>
    <scope>NUCLEOTIDE SEQUENCE [LARGE SCALE GENOMIC DNA]</scope>
    <source>
        <strain evidence="6">NIES 3700</strain>
    </source>
</reference>
<dbReference type="InterPro" id="IPR002110">
    <property type="entry name" value="Ankyrin_rpt"/>
</dbReference>
<dbReference type="PROSITE" id="PS50297">
    <property type="entry name" value="ANK_REP_REGION"/>
    <property type="match status" value="1"/>
</dbReference>
<accession>A0A9W7L0Y9</accession>
<dbReference type="PROSITE" id="PS50088">
    <property type="entry name" value="ANK_REPEAT"/>
    <property type="match status" value="2"/>
</dbReference>
<dbReference type="Proteomes" id="UP001165122">
    <property type="component" value="Unassembled WGS sequence"/>
</dbReference>